<dbReference type="InterPro" id="IPR011545">
    <property type="entry name" value="DEAD/DEAH_box_helicase_dom"/>
</dbReference>
<feature type="non-terminal residue" evidence="6">
    <location>
        <position position="1"/>
    </location>
</feature>
<keyword evidence="1" id="KW-0547">Nucleotide-binding</keyword>
<dbReference type="InterPro" id="IPR014013">
    <property type="entry name" value="Helic_SF1/SF2_ATP-bd_DinG/Rad3"/>
</dbReference>
<evidence type="ECO:0000256" key="2">
    <source>
        <dbReference type="ARBA" id="ARBA00022801"/>
    </source>
</evidence>
<evidence type="ECO:0000313" key="6">
    <source>
        <dbReference type="EMBL" id="SVE19007.1"/>
    </source>
</evidence>
<sequence>LSELAKRMLETSGAASIGTSHTFSGIDPKEISSRIRSATRTPRVKPHEYKTDEKNPADHVKNIFGESGELEHSLPDFEHRPEQIEMAKAVSEAIDFERHLVVEAGTGVGKSLAYLIPAALHVLRTGARVVISTNTINLQEQLVSKDIEITRSTLSNYGVAAENIFASQLKGRANYLCMKRWQNAVLATEPNDIESKLLSKILVWLNDTETGDKNELALGRMSPLFSRFSAQGALNCPTNDGPCFLR</sequence>
<protein>
    <recommendedName>
        <fullName evidence="5">Helicase ATP-binding domain-containing protein</fullName>
    </recommendedName>
</protein>
<organism evidence="6">
    <name type="scientific">marine metagenome</name>
    <dbReference type="NCBI Taxonomy" id="408172"/>
    <lineage>
        <taxon>unclassified sequences</taxon>
        <taxon>metagenomes</taxon>
        <taxon>ecological metagenomes</taxon>
    </lineage>
</organism>
<dbReference type="PROSITE" id="PS51193">
    <property type="entry name" value="HELICASE_ATP_BIND_2"/>
    <property type="match status" value="1"/>
</dbReference>
<reference evidence="6" key="1">
    <citation type="submission" date="2018-05" db="EMBL/GenBank/DDBJ databases">
        <authorList>
            <person name="Lanie J.A."/>
            <person name="Ng W.-L."/>
            <person name="Kazmierczak K.M."/>
            <person name="Andrzejewski T.M."/>
            <person name="Davidsen T.M."/>
            <person name="Wayne K.J."/>
            <person name="Tettelin H."/>
            <person name="Glass J.I."/>
            <person name="Rusch D."/>
            <person name="Podicherti R."/>
            <person name="Tsui H.-C.T."/>
            <person name="Winkler M.E."/>
        </authorList>
    </citation>
    <scope>NUCLEOTIDE SEQUENCE</scope>
</reference>
<keyword evidence="3" id="KW-0067">ATP-binding</keyword>
<evidence type="ECO:0000256" key="3">
    <source>
        <dbReference type="ARBA" id="ARBA00022840"/>
    </source>
</evidence>
<dbReference type="AlphaFoldDB" id="A0A383BFW0"/>
<dbReference type="EMBL" id="UINC01200223">
    <property type="protein sequence ID" value="SVE19007.1"/>
    <property type="molecule type" value="Genomic_DNA"/>
</dbReference>
<feature type="region of interest" description="Disordered" evidence="4">
    <location>
        <begin position="36"/>
        <end position="55"/>
    </location>
</feature>
<accession>A0A383BFW0</accession>
<dbReference type="GO" id="GO:0003676">
    <property type="term" value="F:nucleic acid binding"/>
    <property type="evidence" value="ECO:0007669"/>
    <property type="project" value="InterPro"/>
</dbReference>
<name>A0A383BFW0_9ZZZZ</name>
<evidence type="ECO:0000256" key="1">
    <source>
        <dbReference type="ARBA" id="ARBA00022741"/>
    </source>
</evidence>
<proteinExistence type="predicted"/>
<gene>
    <name evidence="6" type="ORF">METZ01_LOCUS471861</name>
</gene>
<keyword evidence="2" id="KW-0378">Hydrolase</keyword>
<dbReference type="Pfam" id="PF00270">
    <property type="entry name" value="DEAD"/>
    <property type="match status" value="1"/>
</dbReference>
<dbReference type="InterPro" id="IPR027417">
    <property type="entry name" value="P-loop_NTPase"/>
</dbReference>
<evidence type="ECO:0000256" key="4">
    <source>
        <dbReference type="SAM" id="MobiDB-lite"/>
    </source>
</evidence>
<feature type="compositionally biased region" description="Basic and acidic residues" evidence="4">
    <location>
        <begin position="45"/>
        <end position="55"/>
    </location>
</feature>
<feature type="non-terminal residue" evidence="6">
    <location>
        <position position="246"/>
    </location>
</feature>
<feature type="domain" description="Helicase ATP-binding" evidence="5">
    <location>
        <begin position="69"/>
        <end position="246"/>
    </location>
</feature>
<dbReference type="GO" id="GO:0016787">
    <property type="term" value="F:hydrolase activity"/>
    <property type="evidence" value="ECO:0007669"/>
    <property type="project" value="UniProtKB-KW"/>
</dbReference>
<evidence type="ECO:0000259" key="5">
    <source>
        <dbReference type="PROSITE" id="PS51193"/>
    </source>
</evidence>
<dbReference type="GO" id="GO:0005524">
    <property type="term" value="F:ATP binding"/>
    <property type="evidence" value="ECO:0007669"/>
    <property type="project" value="UniProtKB-KW"/>
</dbReference>
<dbReference type="SUPFAM" id="SSF52540">
    <property type="entry name" value="P-loop containing nucleoside triphosphate hydrolases"/>
    <property type="match status" value="1"/>
</dbReference>
<dbReference type="Gene3D" id="3.40.50.300">
    <property type="entry name" value="P-loop containing nucleotide triphosphate hydrolases"/>
    <property type="match status" value="1"/>
</dbReference>